<sequence length="934" mass="106774">MDENEYLQPDFDPASYKIPQLRNVLLQNDVSYPNGAKKKDLVELFNTHIKPTAEGRLKELQGVVANDEGIVYVEKKSKKSKDTEQNSSSTLKVEKTRKNPSKKAKETEEPEVRRSPRKTSKSTMLEQLEADDSDDDIQIIDESQVSPRKARGSARNASGDLGKIPVLKKSPPRTRERSPRRKASGNAKSEEPEQSEEFKPRERSPRRKVSDKKDSKTTRERSPAKKVKEETKAEPKPKKETKKKSKAKEEPKPEDRAGDESDDADLEQVTQQEFEQASPYKFGSKFESSFSKDNVFQSPGHSSPDVKPKKTIPRKRASENTSKSPRKSTKSIRKTAFSSSPEPAQNIKSPAKKALEISKFETSSPPSNFVKNDIAEGDIFESEEFSKQPFKFENVTEKIPSSIKKPTINKNDKFETPNDGNASKISNLSSASSTPSKSGIKRKSLLPDFSKFKVSREFAKTLGITVQGEPEQESNEQDSNKDEDPELIDIAGDDEDEDEEDSDEPEQTANDDSVLRNLQEEIDSANSVVQKEADDAIKQVNDIFNEDKDTENVSSNDKSEKSTPKNKSGFKFSAVFGFFKQLFVFFFFVFIVIFGLWYREQRILIGYCGNEIDQPTFPNAQNEYLIRFDEFLQTLKPKCLEAPENAITLPNLKIKCRPDYVVYEPWYKVHGFFPFSDYCVKDEEKENIIKEVVSKSLELLRTKNAETKCGDGDDFEVGISDEELYEFFFESKSSTISDDEFDELWSRVLVDLKNEPEITLRYTRDNDTGSTKDDLSSDEDEEETYLPKEQTIFRSNSKVKLSIRCKFQKEVHENFERNKKVLIGSSLILFTVLFLYQKIVSYQKRQSKIKEISDIIIIKLQKQQKNAISDSTGLTNRYVSNIQLRDELLSNLKNSEKYEIWESILNNLEKNSNVRGSTREIHGDIVKVYEWIGE</sequence>
<feature type="compositionally biased region" description="Acidic residues" evidence="7">
    <location>
        <begin position="128"/>
        <end position="139"/>
    </location>
</feature>
<dbReference type="InterPro" id="IPR041885">
    <property type="entry name" value="MAN1_winged_helix_dom"/>
</dbReference>
<dbReference type="InterPro" id="IPR018996">
    <property type="entry name" value="Man1/Src1-like_C"/>
</dbReference>
<keyword evidence="3 8" id="KW-0812">Transmembrane</keyword>
<evidence type="ECO:0000259" key="10">
    <source>
        <dbReference type="Pfam" id="PF12949"/>
    </source>
</evidence>
<evidence type="ECO:0000256" key="6">
    <source>
        <dbReference type="ARBA" id="ARBA00023242"/>
    </source>
</evidence>
<feature type="compositionally biased region" description="Polar residues" evidence="7">
    <location>
        <begin position="336"/>
        <end position="348"/>
    </location>
</feature>
<dbReference type="InterPro" id="IPR044780">
    <property type="entry name" value="Heh2/Src1"/>
</dbReference>
<feature type="compositionally biased region" description="Acidic residues" evidence="7">
    <location>
        <begin position="470"/>
        <end position="506"/>
    </location>
</feature>
<evidence type="ECO:0000313" key="12">
    <source>
        <dbReference type="Proteomes" id="UP000094112"/>
    </source>
</evidence>
<feature type="compositionally biased region" description="Low complexity" evidence="7">
    <location>
        <begin position="421"/>
        <end position="433"/>
    </location>
</feature>
<evidence type="ECO:0000256" key="1">
    <source>
        <dbReference type="ARBA" id="ARBA00004540"/>
    </source>
</evidence>
<dbReference type="Pfam" id="PF09402">
    <property type="entry name" value="MSC"/>
    <property type="match status" value="1"/>
</dbReference>
<dbReference type="Proteomes" id="UP000094112">
    <property type="component" value="Unassembled WGS sequence"/>
</dbReference>
<feature type="transmembrane region" description="Helical" evidence="8">
    <location>
        <begin position="821"/>
        <end position="839"/>
    </location>
</feature>
<dbReference type="GO" id="GO:0071763">
    <property type="term" value="P:nuclear membrane organization"/>
    <property type="evidence" value="ECO:0007669"/>
    <property type="project" value="TreeGrafter"/>
</dbReference>
<feature type="region of interest" description="Disordered" evidence="7">
    <location>
        <begin position="398"/>
        <end position="442"/>
    </location>
</feature>
<feature type="compositionally biased region" description="Basic and acidic residues" evidence="7">
    <location>
        <begin position="247"/>
        <end position="259"/>
    </location>
</feature>
<evidence type="ECO:0000256" key="5">
    <source>
        <dbReference type="ARBA" id="ARBA00023136"/>
    </source>
</evidence>
<dbReference type="GO" id="GO:0003682">
    <property type="term" value="F:chromatin binding"/>
    <property type="evidence" value="ECO:0007669"/>
    <property type="project" value="InterPro"/>
</dbReference>
<dbReference type="PANTHER" id="PTHR47808:SF2">
    <property type="entry name" value="LEM DOMAIN-CONTAINING PROTEIN 2"/>
    <property type="match status" value="1"/>
</dbReference>
<feature type="compositionally biased region" description="Low complexity" evidence="7">
    <location>
        <begin position="281"/>
        <end position="292"/>
    </location>
</feature>
<feature type="region of interest" description="Disordered" evidence="7">
    <location>
        <begin position="73"/>
        <end position="352"/>
    </location>
</feature>
<feature type="region of interest" description="Disordered" evidence="7">
    <location>
        <begin position="463"/>
        <end position="514"/>
    </location>
</feature>
<keyword evidence="6" id="KW-0539">Nucleus</keyword>
<name>A0A1E3P869_WICAA</name>
<dbReference type="GeneID" id="30201506"/>
<keyword evidence="2" id="KW-0597">Phosphoprotein</keyword>
<evidence type="ECO:0000256" key="2">
    <source>
        <dbReference type="ARBA" id="ARBA00022553"/>
    </source>
</evidence>
<feature type="compositionally biased region" description="Basic and acidic residues" evidence="7">
    <location>
        <begin position="761"/>
        <end position="775"/>
    </location>
</feature>
<evidence type="ECO:0000256" key="3">
    <source>
        <dbReference type="ARBA" id="ARBA00022692"/>
    </source>
</evidence>
<feature type="compositionally biased region" description="Basic residues" evidence="7">
    <location>
        <begin position="324"/>
        <end position="333"/>
    </location>
</feature>
<dbReference type="GO" id="GO:0034399">
    <property type="term" value="C:nuclear periphery"/>
    <property type="evidence" value="ECO:0007669"/>
    <property type="project" value="TreeGrafter"/>
</dbReference>
<organism evidence="11 12">
    <name type="scientific">Wickerhamomyces anomalus (strain ATCC 58044 / CBS 1984 / NCYC 433 / NRRL Y-366-8)</name>
    <name type="common">Yeast</name>
    <name type="synonym">Hansenula anomala</name>
    <dbReference type="NCBI Taxonomy" id="683960"/>
    <lineage>
        <taxon>Eukaryota</taxon>
        <taxon>Fungi</taxon>
        <taxon>Dikarya</taxon>
        <taxon>Ascomycota</taxon>
        <taxon>Saccharomycotina</taxon>
        <taxon>Saccharomycetes</taxon>
        <taxon>Phaffomycetales</taxon>
        <taxon>Wickerhamomycetaceae</taxon>
        <taxon>Wickerhamomyces</taxon>
    </lineage>
</organism>
<dbReference type="OrthoDB" id="2503928at2759"/>
<evidence type="ECO:0008006" key="13">
    <source>
        <dbReference type="Google" id="ProtNLM"/>
    </source>
</evidence>
<dbReference type="CDD" id="cd12935">
    <property type="entry name" value="LEM_like"/>
    <property type="match status" value="1"/>
</dbReference>
<comment type="subcellular location">
    <subcellularLocation>
        <location evidence="1">Nucleus inner membrane</location>
    </subcellularLocation>
</comment>
<dbReference type="PANTHER" id="PTHR47808">
    <property type="entry name" value="INNER NUCLEAR MEMBRANE PROTEIN HEH2-RELATED"/>
    <property type="match status" value="1"/>
</dbReference>
<feature type="region of interest" description="Disordered" evidence="7">
    <location>
        <begin position="761"/>
        <end position="786"/>
    </location>
</feature>
<keyword evidence="5 8" id="KW-0472">Membrane</keyword>
<feature type="region of interest" description="Disordered" evidence="7">
    <location>
        <begin position="544"/>
        <end position="566"/>
    </location>
</feature>
<dbReference type="EMBL" id="KV454208">
    <property type="protein sequence ID" value="ODQ61568.1"/>
    <property type="molecule type" value="Genomic_DNA"/>
</dbReference>
<dbReference type="STRING" id="683960.A0A1E3P869"/>
<dbReference type="Pfam" id="PF12949">
    <property type="entry name" value="HeH"/>
    <property type="match status" value="1"/>
</dbReference>
<reference evidence="11 12" key="1">
    <citation type="journal article" date="2016" name="Proc. Natl. Acad. Sci. U.S.A.">
        <title>Comparative genomics of biotechnologically important yeasts.</title>
        <authorList>
            <person name="Riley R."/>
            <person name="Haridas S."/>
            <person name="Wolfe K.H."/>
            <person name="Lopes M.R."/>
            <person name="Hittinger C.T."/>
            <person name="Goeker M."/>
            <person name="Salamov A.A."/>
            <person name="Wisecaver J.H."/>
            <person name="Long T.M."/>
            <person name="Calvey C.H."/>
            <person name="Aerts A.L."/>
            <person name="Barry K.W."/>
            <person name="Choi C."/>
            <person name="Clum A."/>
            <person name="Coughlan A.Y."/>
            <person name="Deshpande S."/>
            <person name="Douglass A.P."/>
            <person name="Hanson S.J."/>
            <person name="Klenk H.-P."/>
            <person name="LaButti K.M."/>
            <person name="Lapidus A."/>
            <person name="Lindquist E.A."/>
            <person name="Lipzen A.M."/>
            <person name="Meier-Kolthoff J.P."/>
            <person name="Ohm R.A."/>
            <person name="Otillar R.P."/>
            <person name="Pangilinan J.L."/>
            <person name="Peng Y."/>
            <person name="Rokas A."/>
            <person name="Rosa C.A."/>
            <person name="Scheuner C."/>
            <person name="Sibirny A.A."/>
            <person name="Slot J.C."/>
            <person name="Stielow J.B."/>
            <person name="Sun H."/>
            <person name="Kurtzman C.P."/>
            <person name="Blackwell M."/>
            <person name="Grigoriev I.V."/>
            <person name="Jeffries T.W."/>
        </authorList>
    </citation>
    <scope>NUCLEOTIDE SEQUENCE [LARGE SCALE GENOMIC DNA]</scope>
    <source>
        <strain evidence="12">ATCC 58044 / CBS 1984 / NCYC 433 / NRRL Y-366-8</strain>
    </source>
</reference>
<feature type="domain" description="Man1/Src1-like C-terminal" evidence="9">
    <location>
        <begin position="587"/>
        <end position="934"/>
    </location>
</feature>
<evidence type="ECO:0000313" key="11">
    <source>
        <dbReference type="EMBL" id="ODQ61568.1"/>
    </source>
</evidence>
<proteinExistence type="predicted"/>
<dbReference type="GO" id="GO:0005783">
    <property type="term" value="C:endoplasmic reticulum"/>
    <property type="evidence" value="ECO:0007669"/>
    <property type="project" value="TreeGrafter"/>
</dbReference>
<evidence type="ECO:0000256" key="7">
    <source>
        <dbReference type="SAM" id="MobiDB-lite"/>
    </source>
</evidence>
<gene>
    <name evidence="11" type="ORF">WICANDRAFT_75779</name>
</gene>
<evidence type="ECO:0000256" key="8">
    <source>
        <dbReference type="SAM" id="Phobius"/>
    </source>
</evidence>
<protein>
    <recommendedName>
        <fullName evidence="13">Man1/Src1 C-terminal domain-containing protein</fullName>
    </recommendedName>
</protein>
<dbReference type="Gene3D" id="1.10.10.1180">
    <property type="entry name" value="MAN1, winged-helix domain"/>
    <property type="match status" value="1"/>
</dbReference>
<keyword evidence="12" id="KW-1185">Reference proteome</keyword>
<feature type="compositionally biased region" description="Basic and acidic residues" evidence="7">
    <location>
        <begin position="188"/>
        <end position="203"/>
    </location>
</feature>
<dbReference type="InterPro" id="IPR025856">
    <property type="entry name" value="HeH/LEM_domain"/>
</dbReference>
<evidence type="ECO:0000256" key="4">
    <source>
        <dbReference type="ARBA" id="ARBA00022989"/>
    </source>
</evidence>
<dbReference type="AlphaFoldDB" id="A0A1E3P869"/>
<keyword evidence="4 8" id="KW-1133">Transmembrane helix</keyword>
<accession>A0A1E3P869</accession>
<feature type="compositionally biased region" description="Basic and acidic residues" evidence="7">
    <location>
        <begin position="211"/>
        <end position="238"/>
    </location>
</feature>
<dbReference type="GO" id="GO:0005637">
    <property type="term" value="C:nuclear inner membrane"/>
    <property type="evidence" value="ECO:0007669"/>
    <property type="project" value="UniProtKB-SubCell"/>
</dbReference>
<dbReference type="RefSeq" id="XP_019040775.1">
    <property type="nucleotide sequence ID" value="XM_019184260.1"/>
</dbReference>
<feature type="domain" description="HeH/LEM" evidence="10">
    <location>
        <begin position="13"/>
        <end position="46"/>
    </location>
</feature>
<evidence type="ECO:0000259" key="9">
    <source>
        <dbReference type="Pfam" id="PF09402"/>
    </source>
</evidence>
<feature type="compositionally biased region" description="Basic and acidic residues" evidence="7">
    <location>
        <begin position="545"/>
        <end position="563"/>
    </location>
</feature>
<feature type="compositionally biased region" description="Basic and acidic residues" evidence="7">
    <location>
        <begin position="92"/>
        <end position="114"/>
    </location>
</feature>
<feature type="transmembrane region" description="Helical" evidence="8">
    <location>
        <begin position="572"/>
        <end position="597"/>
    </location>
</feature>